<gene>
    <name evidence="8" type="ORF">EOD39_20994</name>
</gene>
<feature type="region of interest" description="Disordered" evidence="7">
    <location>
        <begin position="1"/>
        <end position="56"/>
    </location>
</feature>
<dbReference type="Proteomes" id="UP000289886">
    <property type="component" value="Unassembled WGS sequence"/>
</dbReference>
<keyword evidence="5" id="KW-0446">Lipid-binding</keyword>
<feature type="compositionally biased region" description="Basic residues" evidence="7">
    <location>
        <begin position="653"/>
        <end position="662"/>
    </location>
</feature>
<evidence type="ECO:0000256" key="5">
    <source>
        <dbReference type="ARBA" id="ARBA00023121"/>
    </source>
</evidence>
<dbReference type="GO" id="GO:0005546">
    <property type="term" value="F:phosphatidylinositol-4,5-bisphosphate binding"/>
    <property type="evidence" value="ECO:0007669"/>
    <property type="project" value="TreeGrafter"/>
</dbReference>
<feature type="compositionally biased region" description="Polar residues" evidence="7">
    <location>
        <begin position="479"/>
        <end position="490"/>
    </location>
</feature>
<feature type="compositionally biased region" description="Polar residues" evidence="7">
    <location>
        <begin position="1"/>
        <end position="13"/>
    </location>
</feature>
<dbReference type="GO" id="GO:0008013">
    <property type="term" value="F:beta-catenin binding"/>
    <property type="evidence" value="ECO:0007669"/>
    <property type="project" value="TreeGrafter"/>
</dbReference>
<feature type="compositionally biased region" description="Polar residues" evidence="7">
    <location>
        <begin position="228"/>
        <end position="238"/>
    </location>
</feature>
<feature type="region of interest" description="Disordered" evidence="7">
    <location>
        <begin position="471"/>
        <end position="511"/>
    </location>
</feature>
<evidence type="ECO:0000256" key="3">
    <source>
        <dbReference type="ARBA" id="ARBA00022475"/>
    </source>
</evidence>
<comment type="similarity">
    <text evidence="2">Belongs to the Amer family.</text>
</comment>
<sequence>METSSGREQTTGTKPLCGGCEESARGCQAQGTEADGTSERTDATPPELPPPGKLKKTAFKLFGGRKSICTLPSFFGGRNKGHGKGSSKKGICKSRTHDCISEVSWEDGRRTADMPAGDFEYRGQKCSSVKMLSGSQSVYSMTDTNKKADAPLSANSECYDQKLSADKSSSFPRPKKGLKGLFSSIRRHKKNKAADAEKAETPGLSVEIPAGAVPRSQSSDSKAESELQDSFSDSNVADTLNEKDNSTDTPECSEDANLSEESLVETDANSNKALHKDKVLKDLEELVQGETAKVDFRAQTVLYCTKGDILCTLSEFSCAPDINPDYLDNDPPSVHSSEQISSVFGDVASLKSFDSLTGCGDIIADRDDDSIAESTVSAERSRNAGKRSSCYVTYQGGGEEMATPDEVDEDYLQGLWENEAAADVCFTPGQQQMLLGDDMDLQISPDGPALPGPCVDAANNHNVVRAVADNGHTSGDLLTPQSDQPESAPNSDEGYYDSTTPGPDEDGGDSLSRIRKERLPRDSYSGDALYELYEPDDSLMSPPLADEPSFETLPPTPDALEFLGMDVDKSLCPSFSNKAGLMEGVRQVQIEQKLMGWEVKSTKKHPKKEQVILSKDRFYAEKSTADCNSKMNNNTHQACLKEEQVTSQTRIGKGSKVKHRNNQTHPSSGEHHTNQKTNAKLLPDLDGVDVVCSTKNSHRSKVPVPLDELLQGNGRCTQSEKRERKTDTGKMKTDEALEYDQTVCFSQALVDFTNNTAFLNNLSESIGSSDSGSSFTHNMQALPAMVTFDVVDMENEGECDGQIEMDTDEDMSSPYEAYDESYLQKDAFAECDERMFELYDQNPFLGNSWGVASLPRHLNFSKMSPAMPAPLSLNRRSRSLDTDSLEFELADMYLSKVIPQLPQVSRSEWDSKKASTLHWPSDWERKGRSASSEWREVADIPNWPWQQEATCNFALPLIDGKKLGRVQSCSPLGKGRAIQHEIQRDRLDLQVEGGSPNRRLQPRTSRFTHDTGAGNPIQSSRQMARPSHLPLQSDECRPQTGSNSLGTSRDSSGKVLALVSPLDERNEAYFSKISSAGQYSDSSHQQMKCKPIGVTQGMPHFHSENPDTLKPELCVGQCETSSKGRSEHEMTRPVEWNKHTALDL</sequence>
<dbReference type="Pfam" id="PF09422">
    <property type="entry name" value="AMER"/>
    <property type="match status" value="1"/>
</dbReference>
<evidence type="ECO:0000313" key="9">
    <source>
        <dbReference type="Proteomes" id="UP000289886"/>
    </source>
</evidence>
<evidence type="ECO:0000256" key="1">
    <source>
        <dbReference type="ARBA" id="ARBA00004202"/>
    </source>
</evidence>
<evidence type="ECO:0000256" key="7">
    <source>
        <dbReference type="SAM" id="MobiDB-lite"/>
    </source>
</evidence>
<dbReference type="AlphaFoldDB" id="A0A444UTY5"/>
<dbReference type="GO" id="GO:0060828">
    <property type="term" value="P:regulation of canonical Wnt signaling pathway"/>
    <property type="evidence" value="ECO:0007669"/>
    <property type="project" value="TreeGrafter"/>
</dbReference>
<keyword evidence="9" id="KW-1185">Reference proteome</keyword>
<feature type="region of interest" description="Disordered" evidence="7">
    <location>
        <begin position="164"/>
        <end position="270"/>
    </location>
</feature>
<evidence type="ECO:0000256" key="4">
    <source>
        <dbReference type="ARBA" id="ARBA00022687"/>
    </source>
</evidence>
<name>A0A444UTY5_ACIRT</name>
<dbReference type="GO" id="GO:0005886">
    <property type="term" value="C:plasma membrane"/>
    <property type="evidence" value="ECO:0007669"/>
    <property type="project" value="UniProtKB-SubCell"/>
</dbReference>
<keyword evidence="6" id="KW-0472">Membrane</keyword>
<feature type="compositionally biased region" description="Polar residues" evidence="7">
    <location>
        <begin position="1039"/>
        <end position="1050"/>
    </location>
</feature>
<organism evidence="8 9">
    <name type="scientific">Acipenser ruthenus</name>
    <name type="common">Sterlet sturgeon</name>
    <dbReference type="NCBI Taxonomy" id="7906"/>
    <lineage>
        <taxon>Eukaryota</taxon>
        <taxon>Metazoa</taxon>
        <taxon>Chordata</taxon>
        <taxon>Craniata</taxon>
        <taxon>Vertebrata</taxon>
        <taxon>Euteleostomi</taxon>
        <taxon>Actinopterygii</taxon>
        <taxon>Chondrostei</taxon>
        <taxon>Acipenseriformes</taxon>
        <taxon>Acipenseridae</taxon>
        <taxon>Acipenser</taxon>
    </lineage>
</organism>
<reference evidence="8 9" key="1">
    <citation type="submission" date="2019-01" db="EMBL/GenBank/DDBJ databases">
        <title>Draft Genome and Complete Hox-Cluster Characterization of the Sterlet Sturgeon (Acipenser ruthenus).</title>
        <authorList>
            <person name="Wei Q."/>
        </authorList>
    </citation>
    <scope>NUCLEOTIDE SEQUENCE [LARGE SCALE GENOMIC DNA]</scope>
    <source>
        <strain evidence="8">WHYD16114868_AA</strain>
        <tissue evidence="8">Blood</tissue>
    </source>
</reference>
<evidence type="ECO:0000256" key="6">
    <source>
        <dbReference type="ARBA" id="ARBA00023136"/>
    </source>
</evidence>
<feature type="compositionally biased region" description="Basic and acidic residues" evidence="7">
    <location>
        <begin position="1122"/>
        <end position="1144"/>
    </location>
</feature>
<comment type="subcellular location">
    <subcellularLocation>
        <location evidence="1">Cell membrane</location>
        <topology evidence="1">Peripheral membrane protein</topology>
    </subcellularLocation>
</comment>
<keyword evidence="3" id="KW-1003">Cell membrane</keyword>
<keyword evidence="4" id="KW-0879">Wnt signaling pathway</keyword>
<accession>A0A444UTY5</accession>
<feature type="region of interest" description="Disordered" evidence="7">
    <location>
        <begin position="1120"/>
        <end position="1144"/>
    </location>
</feature>
<dbReference type="InterPro" id="IPR019003">
    <property type="entry name" value="AMER"/>
</dbReference>
<comment type="caution">
    <text evidence="8">The sequence shown here is derived from an EMBL/GenBank/DDBJ whole genome shotgun (WGS) entry which is preliminary data.</text>
</comment>
<evidence type="ECO:0000313" key="8">
    <source>
        <dbReference type="EMBL" id="RXM91618.1"/>
    </source>
</evidence>
<feature type="region of interest" description="Disordered" evidence="7">
    <location>
        <begin position="987"/>
        <end position="1052"/>
    </location>
</feature>
<feature type="region of interest" description="Disordered" evidence="7">
    <location>
        <begin position="643"/>
        <end position="676"/>
    </location>
</feature>
<dbReference type="PANTHER" id="PTHR22237">
    <property type="entry name" value="APC MEMBRANE RECRUITMENT PROTEIN 2-RELATED"/>
    <property type="match status" value="1"/>
</dbReference>
<proteinExistence type="inferred from homology"/>
<dbReference type="EMBL" id="SCEB01008169">
    <property type="protein sequence ID" value="RXM91618.1"/>
    <property type="molecule type" value="Genomic_DNA"/>
</dbReference>
<evidence type="ECO:0000256" key="2">
    <source>
        <dbReference type="ARBA" id="ARBA00007750"/>
    </source>
</evidence>
<feature type="compositionally biased region" description="Acidic residues" evidence="7">
    <location>
        <begin position="251"/>
        <end position="264"/>
    </location>
</feature>
<dbReference type="PANTHER" id="PTHR22237:SF0">
    <property type="entry name" value="APC MEMBRANE RECRUITMENT PROTEIN 1"/>
    <property type="match status" value="1"/>
</dbReference>
<dbReference type="GO" id="GO:0016055">
    <property type="term" value="P:Wnt signaling pathway"/>
    <property type="evidence" value="ECO:0007669"/>
    <property type="project" value="UniProtKB-KW"/>
</dbReference>
<protein>
    <submittedName>
        <fullName evidence="8">APC membrane recruitment protein 1</fullName>
    </submittedName>
</protein>